<dbReference type="OrthoDB" id="9793626at2"/>
<dbReference type="InterPro" id="IPR036291">
    <property type="entry name" value="NAD(P)-bd_dom_sf"/>
</dbReference>
<feature type="domain" description="D-isomer specific 2-hydroxyacid dehydrogenase NAD-binding" evidence="3">
    <location>
        <begin position="117"/>
        <end position="275"/>
    </location>
</feature>
<dbReference type="SUPFAM" id="SSF51735">
    <property type="entry name" value="NAD(P)-binding Rossmann-fold domains"/>
    <property type="match status" value="1"/>
</dbReference>
<feature type="non-terminal residue" evidence="4">
    <location>
        <position position="324"/>
    </location>
</feature>
<evidence type="ECO:0000313" key="4">
    <source>
        <dbReference type="EMBL" id="TFV36178.1"/>
    </source>
</evidence>
<proteinExistence type="predicted"/>
<dbReference type="GO" id="GO:0016616">
    <property type="term" value="F:oxidoreductase activity, acting on the CH-OH group of donors, NAD or NADP as acceptor"/>
    <property type="evidence" value="ECO:0007669"/>
    <property type="project" value="InterPro"/>
</dbReference>
<dbReference type="AlphaFoldDB" id="A0A4Y9KXT8"/>
<dbReference type="GO" id="GO:0051287">
    <property type="term" value="F:NAD binding"/>
    <property type="evidence" value="ECO:0007669"/>
    <property type="project" value="InterPro"/>
</dbReference>
<dbReference type="EMBL" id="SPQT01000073">
    <property type="protein sequence ID" value="TFV36178.1"/>
    <property type="molecule type" value="Genomic_DNA"/>
</dbReference>
<sequence>MKVLCLWHATTEEVEWIRKALPEGTNVVAPNGEYLSRFETTLADLKDHAVDADAIIGWTIPKGLIEISKKLKILSWLHSGVDDLGEIGVLAMAKERGFKVTNIRGANAIAVAEQAMMFVLALAKKTILKHQAALDNHRLFPLFGDENRSSMLYGRTIGVIGTGNIGGHIAKCAKGFNMRVLGVRRNKDRSHEHVDKMYGIDELHSVLPHCDYVVLAMPNTSETFQIFGKDELAKMKHSAFLINVARGKLVQEKPLHEALTTGRLKGYAADVWFRYDFGRTYPRGDVPRLQIQKLPNVIGSIDQAANADDVLERYIHWGAENLAE</sequence>
<evidence type="ECO:0000256" key="2">
    <source>
        <dbReference type="ARBA" id="ARBA00023027"/>
    </source>
</evidence>
<comment type="caution">
    <text evidence="4">The sequence shown here is derived from an EMBL/GenBank/DDBJ whole genome shotgun (WGS) entry which is preliminary data.</text>
</comment>
<evidence type="ECO:0000259" key="3">
    <source>
        <dbReference type="Pfam" id="PF02826"/>
    </source>
</evidence>
<reference evidence="4 5" key="1">
    <citation type="submission" date="2019-03" db="EMBL/GenBank/DDBJ databases">
        <title>Bradyrhizobium diversity isolated from nodules of Chamaecrista fasciculata.</title>
        <authorList>
            <person name="Klepa M.S."/>
            <person name="Urquiaga M.O."/>
            <person name="Hungria M."/>
            <person name="Delamuta J.R."/>
        </authorList>
    </citation>
    <scope>NUCLEOTIDE SEQUENCE [LARGE SCALE GENOMIC DNA]</scope>
    <source>
        <strain evidence="4 5">CNPSo 3448</strain>
    </source>
</reference>
<dbReference type="PANTHER" id="PTHR43333">
    <property type="entry name" value="2-HACID_DH_C DOMAIN-CONTAINING PROTEIN"/>
    <property type="match status" value="1"/>
</dbReference>
<dbReference type="PANTHER" id="PTHR43333:SF1">
    <property type="entry name" value="D-ISOMER SPECIFIC 2-HYDROXYACID DEHYDROGENASE NAD-BINDING DOMAIN-CONTAINING PROTEIN"/>
    <property type="match status" value="1"/>
</dbReference>
<keyword evidence="1" id="KW-0560">Oxidoreductase</keyword>
<dbReference type="RefSeq" id="WP_135179642.1">
    <property type="nucleotide sequence ID" value="NZ_SPQT01000073.1"/>
</dbReference>
<dbReference type="Pfam" id="PF02826">
    <property type="entry name" value="2-Hacid_dh_C"/>
    <property type="match status" value="1"/>
</dbReference>
<evidence type="ECO:0000256" key="1">
    <source>
        <dbReference type="ARBA" id="ARBA00023002"/>
    </source>
</evidence>
<accession>A0A4Y9KXT8</accession>
<keyword evidence="5" id="KW-1185">Reference proteome</keyword>
<organism evidence="4 5">
    <name type="scientific">Bradyrhizobium niftali</name>
    <dbReference type="NCBI Taxonomy" id="2560055"/>
    <lineage>
        <taxon>Bacteria</taxon>
        <taxon>Pseudomonadati</taxon>
        <taxon>Pseudomonadota</taxon>
        <taxon>Alphaproteobacteria</taxon>
        <taxon>Hyphomicrobiales</taxon>
        <taxon>Nitrobacteraceae</taxon>
        <taxon>Bradyrhizobium</taxon>
    </lineage>
</organism>
<dbReference type="InterPro" id="IPR006140">
    <property type="entry name" value="D-isomer_DH_NAD-bd"/>
</dbReference>
<keyword evidence="2" id="KW-0520">NAD</keyword>
<gene>
    <name evidence="4" type="ORF">E4K65_45680</name>
</gene>
<evidence type="ECO:0000313" key="5">
    <source>
        <dbReference type="Proteomes" id="UP000297966"/>
    </source>
</evidence>
<protein>
    <submittedName>
        <fullName evidence="4">Phosphoglycerate dehydrogenase</fullName>
    </submittedName>
</protein>
<dbReference type="SUPFAM" id="SSF52283">
    <property type="entry name" value="Formate/glycerate dehydrogenase catalytic domain-like"/>
    <property type="match status" value="1"/>
</dbReference>
<name>A0A4Y9KXT8_9BRAD</name>
<dbReference type="Proteomes" id="UP000297966">
    <property type="component" value="Unassembled WGS sequence"/>
</dbReference>
<dbReference type="Gene3D" id="3.40.50.720">
    <property type="entry name" value="NAD(P)-binding Rossmann-like Domain"/>
    <property type="match status" value="2"/>
</dbReference>